<keyword evidence="1" id="KW-0175">Coiled coil</keyword>
<evidence type="ECO:0000313" key="4">
    <source>
        <dbReference type="Proteomes" id="UP001497472"/>
    </source>
</evidence>
<feature type="compositionally biased region" description="Basic and acidic residues" evidence="2">
    <location>
        <begin position="165"/>
        <end position="175"/>
    </location>
</feature>
<feature type="coiled-coil region" evidence="1">
    <location>
        <begin position="478"/>
        <end position="682"/>
    </location>
</feature>
<name>A0AAV1JM91_9NEOP</name>
<feature type="coiled-coil region" evidence="1">
    <location>
        <begin position="865"/>
        <end position="958"/>
    </location>
</feature>
<feature type="coiled-coil region" evidence="1">
    <location>
        <begin position="1282"/>
        <end position="1323"/>
    </location>
</feature>
<dbReference type="Proteomes" id="UP001497472">
    <property type="component" value="Unassembled WGS sequence"/>
</dbReference>
<dbReference type="EMBL" id="CAVLEF010000040">
    <property type="protein sequence ID" value="CAK1549664.1"/>
    <property type="molecule type" value="Genomic_DNA"/>
</dbReference>
<feature type="coiled-coil region" evidence="1">
    <location>
        <begin position="1360"/>
        <end position="1401"/>
    </location>
</feature>
<gene>
    <name evidence="3" type="ORF">LNINA_LOCUS8946</name>
</gene>
<feature type="coiled-coil region" evidence="1">
    <location>
        <begin position="1917"/>
        <end position="1965"/>
    </location>
</feature>
<evidence type="ECO:0000256" key="2">
    <source>
        <dbReference type="SAM" id="MobiDB-lite"/>
    </source>
</evidence>
<reference evidence="3 4" key="1">
    <citation type="submission" date="2023-11" db="EMBL/GenBank/DDBJ databases">
        <authorList>
            <person name="Okamura Y."/>
        </authorList>
    </citation>
    <scope>NUCLEOTIDE SEQUENCE [LARGE SCALE GENOMIC DNA]</scope>
</reference>
<comment type="caution">
    <text evidence="3">The sequence shown here is derived from an EMBL/GenBank/DDBJ whole genome shotgun (WGS) entry which is preliminary data.</text>
</comment>
<feature type="coiled-coil region" evidence="1">
    <location>
        <begin position="346"/>
        <end position="397"/>
    </location>
</feature>
<sequence>MSFITKRERVFNECDLYDLPSRNEGKLKAYASCTDARAWSHFCTDKTEHLVDIIKRNNETCRPKYIPTDVIVNTLMVTKNVEISRLKRKIEEFEQMLAAYDHLELTYDQKCDIANAHAAIRAASKELDEMCLDLDLSGFTEGIDSERFVTGKSRGHETIRSIADEWESTKAKQETKSNQIGQGEISHTRDASTSASDTRLDDLQETIIRKDAKLNAMQNKIAIAGKDIRGLGVKGKIIFKMKVLEKFCLALIAPCSQEYEKAPSVQECSCYRAEVITTYALTSAETETKINIDDRRAQLVADIIDNDEMKEILSKDNIIIEKSNPEQVGENLLDTDGSGPENLNRLKSLQANFDELVNCYENLKYEKDCLFIRCQKYVELEKECECMQDRLREYNQLWSEKEYYRKRSEDLDILKERYYILTDEATNVEAKLKAECEINKIKCQNISYLQNENVALERKLQDVTLLSEKEKNSLNCKLKEYECKIMCQDQQIKSLSLQIDKFIEQGHEEIEHEGTSKSVELLDEIETQKEQIRNLRQALMCNEEEKQVLQDNFEEKLQIINDLKAAIEHWKEKCDKLLHSNICLEEYARDYQNQIEYLQDRNQLLSKELENKTEAFESLKEAMNSKSKEIHCLNNELEAKERKNIQLSEDIKINRNMYTKSIESFKNENEIAINTLKAKQRESREILDIIRQHLQNESEPNLNSFVERTDYSEHEEEKEIENSGLVNEINNLHNISIHSLHTLLDENVHYKETLDISRQKSENLERKLSDFQNLNQAFNELKNSYELLRSEKHTLEEELKLKNYELDDLINSFQLTKKESEELNQRLNETEDLKENFVKINVLYQKLVNERSVLQNDLKHTTVALENTKQYLDDCKQNNEQLILENRRLVDLERKLNSLKEDYENVTVEKQELMNNIANKNQEVNHAYCELENKTLENKNLSNKIEALQQKDINAENSISILKDDITLVRKESEEFKEKIMFLENIQAEFNNLKLTHQNMLLEKEKIEYEFEGLQKHLQQISEDNRQLTQHKLDLLSQLENLEKALINAQNALKESSKTPQVMLEELKIEIDTMKKEKIVNHKKIRELFDKLDESDALISNYQEDIINRDSKIATLQNYINKLEEEVARLNEDMALAVDSSEQILNNSRQRIDESLKILDAHHSKATHNMKMELTHLKNNNLYLENKLSTTKIKSEEHSQEKQKFIEQLNDLQSERRIILHNVKDLEVTCFENSSLNDDSCTLDDIITSLNRIRQCIEFKHSRSTSLEQKLLTVQNSSRLLLSKADEAKRIVENEKQKIIAEKEEAVKERLIMEKQLNVLETRLRDQISKDQDIIKDLDAKILNQKLMFEKIDEVRQDFITKLQDEIKNLEELYENSHSKMKDLQEKAFNLSEENSKKVEDVEIVTKNLEKKTKEVAYLRKCVDDLRNKPQQSSETQTMTFKKGDQTCQTDILKKVDQEIHNVALIKSDISKLPDTDRQFLREIKEHNENIKNNAELPLTYSNLDFIKRTYLNYKIKRLSPTKLEQCTISGNNSEESSGKIQEIEPVPETKTNVISDIGNHHKIIDIYNTHSIFTHNTGFSSKSPGVESIVDLSNDHFVNENRIEVKKQEKSKSIECSVHSTDNDLFLIYKDSDLDNSVSNAKNSWPNQHNSNFIVESKNLLLEKDKSSIKIFSGDIEQNYSASNQEDDSVKPKLTLSLPRVGTESFSGRTNLESDNKSVDSCTVAIYASPETQSDINLTDSQSNIEEITYNLPDNIILNKRGNHNIHRQKSGLPTENDFVNKEFEPNEHNNNIYKKKREKNYKQKNVKTLNSLNDEINMIKENYEVIKGNELPKDVFIGTDVTNKEQAPPEQSVMAKLDSSQEYENKIKELTVALDTIEKHYKMKIEAVKAQYDNNIKNIINEHNQGVESIQNLHEETLQDVIRSHENEIENLRTMSIEAMRKVELLERENNLLKMKIEYQNETREEPVKITADSRKRKHRRSESKMLTTTNIEAFNVRPKPRSHGPCTCTLDTNLSDTIRTIFEKVDDDQRRMGEQVYTKYIADKIVNGNVDALDVQELAFLHLKVCRTWKCKISKEEVLQKRIDCLESEVLNKQRLTKKHLADLDRKVAEERRRLEEVREAVCRNTPADSRDISPQSHPAVPEKDVCKCCSTSCNLELVEHLSAGDLAASRASSTLRPRRMKQESNRAVSAKLDLTERKEKKHYHEHEHPIRLRRSHDRTNKHKK</sequence>
<evidence type="ECO:0000256" key="1">
    <source>
        <dbReference type="SAM" id="Coils"/>
    </source>
</evidence>
<keyword evidence="4" id="KW-1185">Reference proteome</keyword>
<feature type="coiled-coil region" evidence="1">
    <location>
        <begin position="747"/>
        <end position="840"/>
    </location>
</feature>
<organism evidence="3 4">
    <name type="scientific">Leptosia nina</name>
    <dbReference type="NCBI Taxonomy" id="320188"/>
    <lineage>
        <taxon>Eukaryota</taxon>
        <taxon>Metazoa</taxon>
        <taxon>Ecdysozoa</taxon>
        <taxon>Arthropoda</taxon>
        <taxon>Hexapoda</taxon>
        <taxon>Insecta</taxon>
        <taxon>Pterygota</taxon>
        <taxon>Neoptera</taxon>
        <taxon>Endopterygota</taxon>
        <taxon>Lepidoptera</taxon>
        <taxon>Glossata</taxon>
        <taxon>Ditrysia</taxon>
        <taxon>Papilionoidea</taxon>
        <taxon>Pieridae</taxon>
        <taxon>Pierinae</taxon>
        <taxon>Leptosia</taxon>
    </lineage>
</organism>
<feature type="coiled-coil region" evidence="1">
    <location>
        <begin position="983"/>
        <end position="1059"/>
    </location>
</feature>
<accession>A0AAV1JM91</accession>
<evidence type="ECO:0000313" key="3">
    <source>
        <dbReference type="EMBL" id="CAK1549664.1"/>
    </source>
</evidence>
<proteinExistence type="predicted"/>
<protein>
    <submittedName>
        <fullName evidence="3">Uncharacterized protein</fullName>
    </submittedName>
</protein>
<feature type="compositionally biased region" description="Basic and acidic residues" evidence="2">
    <location>
        <begin position="2197"/>
        <end position="2214"/>
    </location>
</feature>
<feature type="region of interest" description="Disordered" evidence="2">
    <location>
        <begin position="165"/>
        <end position="198"/>
    </location>
</feature>
<feature type="compositionally biased region" description="Basic residues" evidence="2">
    <location>
        <begin position="2215"/>
        <end position="2228"/>
    </location>
</feature>
<feature type="region of interest" description="Disordered" evidence="2">
    <location>
        <begin position="2172"/>
        <end position="2228"/>
    </location>
</feature>
<feature type="coiled-coil region" evidence="1">
    <location>
        <begin position="76"/>
        <end position="103"/>
    </location>
</feature>
<feature type="coiled-coil region" evidence="1">
    <location>
        <begin position="1085"/>
        <end position="1140"/>
    </location>
</feature>